<gene>
    <name evidence="2" type="ORF">DS742_11250</name>
    <name evidence="1" type="ORF">LAD12857_44570</name>
</gene>
<protein>
    <recommendedName>
        <fullName evidence="5">AAA family ATPase</fullName>
    </recommendedName>
</protein>
<dbReference type="Proteomes" id="UP001419084">
    <property type="component" value="Unassembled WGS sequence"/>
</dbReference>
<dbReference type="PANTHER" id="PTHR37816:SF2">
    <property type="entry name" value="DNA TOPOLOGY MODULATION PROTEIN FLAR-RELATED PROTEIN"/>
    <property type="match status" value="1"/>
</dbReference>
<dbReference type="RefSeq" id="WP_117417100.1">
    <property type="nucleotide sequence ID" value="NZ_BRPJ01000097.1"/>
</dbReference>
<dbReference type="OrthoDB" id="9800332at2"/>
<dbReference type="EMBL" id="QOHO01000030">
    <property type="protein sequence ID" value="RFZ78924.1"/>
    <property type="molecule type" value="Genomic_DNA"/>
</dbReference>
<accession>A0A3E2ND71</accession>
<evidence type="ECO:0000313" key="1">
    <source>
        <dbReference type="EMBL" id="GLB32534.1"/>
    </source>
</evidence>
<comment type="caution">
    <text evidence="2">The sequence shown here is derived from an EMBL/GenBank/DDBJ whole genome shotgun (WGS) entry which is preliminary data.</text>
</comment>
<evidence type="ECO:0000313" key="2">
    <source>
        <dbReference type="EMBL" id="RFZ78924.1"/>
    </source>
</evidence>
<evidence type="ECO:0008006" key="5">
    <source>
        <dbReference type="Google" id="ProtNLM"/>
    </source>
</evidence>
<dbReference type="SUPFAM" id="SSF52540">
    <property type="entry name" value="P-loop containing nucleoside triphosphate hydrolases"/>
    <property type="match status" value="1"/>
</dbReference>
<evidence type="ECO:0000313" key="3">
    <source>
        <dbReference type="Proteomes" id="UP000260680"/>
    </source>
</evidence>
<dbReference type="Gene3D" id="3.40.50.300">
    <property type="entry name" value="P-loop containing nucleotide triphosphate hydrolases"/>
    <property type="match status" value="1"/>
</dbReference>
<dbReference type="EMBL" id="BRPJ01000097">
    <property type="protein sequence ID" value="GLB32534.1"/>
    <property type="molecule type" value="Genomic_DNA"/>
</dbReference>
<evidence type="ECO:0000313" key="4">
    <source>
        <dbReference type="Proteomes" id="UP001419084"/>
    </source>
</evidence>
<dbReference type="AlphaFoldDB" id="A0A3E2ND71"/>
<reference evidence="1 4" key="2">
    <citation type="journal article" date="2024" name="Int. J. Syst. Evol. Microbiol.">
        <title>Lacrimispora brassicae sp. nov. isolated from fermented cabbage, and proposal of Clostridium indicum Gundawar et al. 2019 and Clostridium methoxybenzovorans Mechichi et al. 1999 as heterotypic synonyms of Lacrimispora amygdalina (Parshina et al. 2003) Haas and Blanchard 2020 and Lacrimispora indolis (McClung and McCoy 1957) Haas and Blanchard 2020, respectively.</title>
        <authorList>
            <person name="Kobayashi H."/>
            <person name="Tanizawa Y."/>
            <person name="Sakamoto M."/>
            <person name="Ohkuma M."/>
            <person name="Tohno M."/>
        </authorList>
    </citation>
    <scope>NUCLEOTIDE SEQUENCE [LARGE SCALE GENOMIC DNA]</scope>
    <source>
        <strain evidence="1 4">DSM 12857</strain>
    </source>
</reference>
<sequence>MTQGIAIFGLNGGGKSTLTHALAKKTGYFEMDVEDYYFPEQRESRKRALENDCVNDTVHLDELPFSNPRTKSEVETAIMENIKTYPRFIISGVTMNWSDEILSRIDIAFWVQTPLEERLKRIQAREVKRFGTRVLDGGDMFAQQMEFLKVVKNRDSKAVEECAMKLGCPVIVIDGTLSVINNLEKIIDILEFV</sequence>
<organism evidence="2 3">
    <name type="scientific">Lacrimispora amygdalina</name>
    <dbReference type="NCBI Taxonomy" id="253257"/>
    <lineage>
        <taxon>Bacteria</taxon>
        <taxon>Bacillati</taxon>
        <taxon>Bacillota</taxon>
        <taxon>Clostridia</taxon>
        <taxon>Lachnospirales</taxon>
        <taxon>Lachnospiraceae</taxon>
        <taxon>Lacrimispora</taxon>
    </lineage>
</organism>
<proteinExistence type="predicted"/>
<dbReference type="Proteomes" id="UP000260680">
    <property type="component" value="Unassembled WGS sequence"/>
</dbReference>
<dbReference type="PANTHER" id="PTHR37816">
    <property type="entry name" value="YALI0E33011P"/>
    <property type="match status" value="1"/>
</dbReference>
<dbReference type="Pfam" id="PF13238">
    <property type="entry name" value="AAA_18"/>
    <property type="match status" value="1"/>
</dbReference>
<reference evidence="2 3" key="1">
    <citation type="submission" date="2018-07" db="EMBL/GenBank/DDBJ databases">
        <title>New species, Clostridium PI-S10-A1B.</title>
        <authorList>
            <person name="Krishna G."/>
            <person name="Summeta K."/>
            <person name="Shikha S."/>
            <person name="Prabhu P.B."/>
            <person name="Suresh K."/>
        </authorList>
    </citation>
    <scope>NUCLEOTIDE SEQUENCE [LARGE SCALE GENOMIC DNA]</scope>
    <source>
        <strain evidence="2 3">PI-S10-A1B</strain>
    </source>
</reference>
<dbReference type="InterPro" id="IPR027417">
    <property type="entry name" value="P-loop_NTPase"/>
</dbReference>
<dbReference type="InterPro" id="IPR052922">
    <property type="entry name" value="Cytidylate_Kinase-2"/>
</dbReference>
<name>A0A3E2ND71_9FIRM</name>
<keyword evidence="4" id="KW-1185">Reference proteome</keyword>